<proteinExistence type="predicted"/>
<dbReference type="Proteomes" id="UP000308092">
    <property type="component" value="Unassembled WGS sequence"/>
</dbReference>
<organism evidence="2 3">
    <name type="scientific">Aspergillus tanneri</name>
    <dbReference type="NCBI Taxonomy" id="1220188"/>
    <lineage>
        <taxon>Eukaryota</taxon>
        <taxon>Fungi</taxon>
        <taxon>Dikarya</taxon>
        <taxon>Ascomycota</taxon>
        <taxon>Pezizomycotina</taxon>
        <taxon>Eurotiomycetes</taxon>
        <taxon>Eurotiomycetidae</taxon>
        <taxon>Eurotiales</taxon>
        <taxon>Aspergillaceae</taxon>
        <taxon>Aspergillus</taxon>
        <taxon>Aspergillus subgen. Circumdati</taxon>
    </lineage>
</organism>
<dbReference type="InterPro" id="IPR055420">
    <property type="entry name" value="IgD3_Trs65"/>
</dbReference>
<evidence type="ECO:0000259" key="1">
    <source>
        <dbReference type="Pfam" id="PF12735"/>
    </source>
</evidence>
<dbReference type="VEuPathDB" id="FungiDB:EYZ11_009477"/>
<evidence type="ECO:0000313" key="3">
    <source>
        <dbReference type="Proteomes" id="UP000308092"/>
    </source>
</evidence>
<protein>
    <recommendedName>
        <fullName evidence="1">Trafficking protein particle complex II-specific subunit 65 IgD3 domain-containing protein</fullName>
    </recommendedName>
</protein>
<evidence type="ECO:0000313" key="2">
    <source>
        <dbReference type="EMBL" id="THC91055.1"/>
    </source>
</evidence>
<dbReference type="EMBL" id="SOSA01000452">
    <property type="protein sequence ID" value="THC91055.1"/>
    <property type="molecule type" value="Genomic_DNA"/>
</dbReference>
<dbReference type="AlphaFoldDB" id="A0A4S3J896"/>
<dbReference type="STRING" id="1220188.A0A4S3J896"/>
<dbReference type="Pfam" id="PF12735">
    <property type="entry name" value="IgD3_Trs65"/>
    <property type="match status" value="1"/>
</dbReference>
<accession>A0A4S3J896</accession>
<sequence length="54" mass="6029">MFGLELKLLPLAVGSLHMEAVRLVDLNTNETTDIRDLPDILAFDRRDTSCNGVE</sequence>
<name>A0A4S3J896_9EURO</name>
<keyword evidence="3" id="KW-1185">Reference proteome</keyword>
<gene>
    <name evidence="2" type="ORF">EYZ11_009477</name>
</gene>
<reference evidence="2 3" key="1">
    <citation type="submission" date="2019-03" db="EMBL/GenBank/DDBJ databases">
        <title>The genome sequence of a newly discovered highly antifungal drug resistant Aspergillus species, Aspergillus tanneri NIH 1004.</title>
        <authorList>
            <person name="Mounaud S."/>
            <person name="Singh I."/>
            <person name="Joardar V."/>
            <person name="Pakala S."/>
            <person name="Pakala S."/>
            <person name="Venepally P."/>
            <person name="Hoover J."/>
            <person name="Nierman W."/>
            <person name="Chung J."/>
            <person name="Losada L."/>
        </authorList>
    </citation>
    <scope>NUCLEOTIDE SEQUENCE [LARGE SCALE GENOMIC DNA]</scope>
    <source>
        <strain evidence="2 3">NIH1004</strain>
    </source>
</reference>
<feature type="domain" description="Trafficking protein particle complex II-specific subunit 65 IgD3" evidence="1">
    <location>
        <begin position="4"/>
        <end position="41"/>
    </location>
</feature>
<comment type="caution">
    <text evidence="2">The sequence shown here is derived from an EMBL/GenBank/DDBJ whole genome shotgun (WGS) entry which is preliminary data.</text>
</comment>